<gene>
    <name evidence="2" type="ORF">JAAARDRAFT_691874</name>
</gene>
<feature type="compositionally biased region" description="Gly residues" evidence="1">
    <location>
        <begin position="86"/>
        <end position="95"/>
    </location>
</feature>
<dbReference type="AlphaFoldDB" id="A0A067PLV2"/>
<proteinExistence type="predicted"/>
<organism evidence="2 3">
    <name type="scientific">Jaapia argillacea MUCL 33604</name>
    <dbReference type="NCBI Taxonomy" id="933084"/>
    <lineage>
        <taxon>Eukaryota</taxon>
        <taxon>Fungi</taxon>
        <taxon>Dikarya</taxon>
        <taxon>Basidiomycota</taxon>
        <taxon>Agaricomycotina</taxon>
        <taxon>Agaricomycetes</taxon>
        <taxon>Agaricomycetidae</taxon>
        <taxon>Jaapiales</taxon>
        <taxon>Jaapiaceae</taxon>
        <taxon>Jaapia</taxon>
    </lineage>
</organism>
<feature type="region of interest" description="Disordered" evidence="1">
    <location>
        <begin position="86"/>
        <end position="146"/>
    </location>
</feature>
<dbReference type="Proteomes" id="UP000027265">
    <property type="component" value="Unassembled WGS sequence"/>
</dbReference>
<sequence>MTLHTFTYQTPLHSLPFPSPIQIQLRTNKSSTTIHLEGIKWEIGRGGRTIVGGDEVGVVMDGGGAGSGEGEGGVVGGWARDSDGGVDGEGGGGVSGVNNGVDGSGINDGEGIDVGEASKEDDGWGASEAAEVRDVNEVDEDGEGGALSSETFDIRVFAAVDTRGFVAESIDSKIKGENPISNVFNFLALGEFGDEDGDDRGGGGEGEEDDGGVAEGDGGRGDVEEGGDGESGGGEIVEGGEVRNSEVVEVVVGEWEVKGDDDEDAEPAEIPSKESKGSD</sequence>
<accession>A0A067PLV2</accession>
<keyword evidence="3" id="KW-1185">Reference proteome</keyword>
<evidence type="ECO:0000256" key="1">
    <source>
        <dbReference type="SAM" id="MobiDB-lite"/>
    </source>
</evidence>
<evidence type="ECO:0000313" key="2">
    <source>
        <dbReference type="EMBL" id="KDQ55814.1"/>
    </source>
</evidence>
<dbReference type="InParanoid" id="A0A067PLV2"/>
<feature type="region of interest" description="Disordered" evidence="1">
    <location>
        <begin position="194"/>
        <end position="279"/>
    </location>
</feature>
<dbReference type="EMBL" id="KL197724">
    <property type="protein sequence ID" value="KDQ55814.1"/>
    <property type="molecule type" value="Genomic_DNA"/>
</dbReference>
<name>A0A067PLV2_9AGAM</name>
<reference evidence="3" key="1">
    <citation type="journal article" date="2014" name="Proc. Natl. Acad. Sci. U.S.A.">
        <title>Extensive sampling of basidiomycete genomes demonstrates inadequacy of the white-rot/brown-rot paradigm for wood decay fungi.</title>
        <authorList>
            <person name="Riley R."/>
            <person name="Salamov A.A."/>
            <person name="Brown D.W."/>
            <person name="Nagy L.G."/>
            <person name="Floudas D."/>
            <person name="Held B.W."/>
            <person name="Levasseur A."/>
            <person name="Lombard V."/>
            <person name="Morin E."/>
            <person name="Otillar R."/>
            <person name="Lindquist E.A."/>
            <person name="Sun H."/>
            <person name="LaButti K.M."/>
            <person name="Schmutz J."/>
            <person name="Jabbour D."/>
            <person name="Luo H."/>
            <person name="Baker S.E."/>
            <person name="Pisabarro A.G."/>
            <person name="Walton J.D."/>
            <person name="Blanchette R.A."/>
            <person name="Henrissat B."/>
            <person name="Martin F."/>
            <person name="Cullen D."/>
            <person name="Hibbett D.S."/>
            <person name="Grigoriev I.V."/>
        </authorList>
    </citation>
    <scope>NUCLEOTIDE SEQUENCE [LARGE SCALE GENOMIC DNA]</scope>
    <source>
        <strain evidence="3">MUCL 33604</strain>
    </source>
</reference>
<protein>
    <submittedName>
        <fullName evidence="2">Uncharacterized protein</fullName>
    </submittedName>
</protein>
<dbReference type="HOGENOM" id="CLU_997694_0_0_1"/>
<evidence type="ECO:0000313" key="3">
    <source>
        <dbReference type="Proteomes" id="UP000027265"/>
    </source>
</evidence>